<protein>
    <submittedName>
        <fullName evidence="2">Uncharacterized protein</fullName>
    </submittedName>
</protein>
<dbReference type="WBParaSite" id="maker-PairedContig_634-snap-gene-0.20-mRNA-1">
    <property type="protein sequence ID" value="maker-PairedContig_634-snap-gene-0.20-mRNA-1"/>
    <property type="gene ID" value="maker-PairedContig_634-snap-gene-0.20"/>
</dbReference>
<reference evidence="2" key="1">
    <citation type="submission" date="2016-11" db="UniProtKB">
        <authorList>
            <consortium name="WormBaseParasite"/>
        </authorList>
    </citation>
    <scope>IDENTIFICATION</scope>
    <source>
        <strain evidence="2">pt0022</strain>
    </source>
</reference>
<proteinExistence type="predicted"/>
<evidence type="ECO:0000313" key="2">
    <source>
        <dbReference type="WBParaSite" id="maker-PairedContig_634-snap-gene-0.20-mRNA-1"/>
    </source>
</evidence>
<dbReference type="STRING" id="6293.A0A1I8EXS5"/>
<accession>A0A1I8EXS5</accession>
<organism evidence="2">
    <name type="scientific">Wuchereria bancrofti</name>
    <dbReference type="NCBI Taxonomy" id="6293"/>
    <lineage>
        <taxon>Eukaryota</taxon>
        <taxon>Metazoa</taxon>
        <taxon>Ecdysozoa</taxon>
        <taxon>Nematoda</taxon>
        <taxon>Chromadorea</taxon>
        <taxon>Rhabditida</taxon>
        <taxon>Spirurina</taxon>
        <taxon>Spiruromorpha</taxon>
        <taxon>Filarioidea</taxon>
        <taxon>Onchocercidae</taxon>
        <taxon>Wuchereria</taxon>
    </lineage>
</organism>
<name>A0A1I8EXS5_WUCBA</name>
<feature type="coiled-coil region" evidence="1">
    <location>
        <begin position="29"/>
        <end position="56"/>
    </location>
</feature>
<keyword evidence="1" id="KW-0175">Coiled coil</keyword>
<sequence>MVMLLYANKYEHMKRDFKEFRHLKKRKTLQKKTQNMLEEETNLKDFEREVEEELFEGNAAKKDAISSRFFEIALKKVQQKKWKEVEGLVGKTEEHSLNRLCTAEASEKTKNLQGEASGRYIMKLKEMSAANGILEMVIGSEMEKIKSEKAVQANNEKCVEKGSVAGPSSTTEWENQGQLFPATNIPHPIKTVTFRTVSGAPTRLTAAPRPLYSSFAEDEEAAYASGVGGQQYYNDQYEGRQSKYGRDWGEPTRTTW</sequence>
<evidence type="ECO:0000256" key="1">
    <source>
        <dbReference type="SAM" id="Coils"/>
    </source>
</evidence>
<dbReference type="AlphaFoldDB" id="A0A1I8EXS5"/>